<evidence type="ECO:0000313" key="15">
    <source>
        <dbReference type="EMBL" id="MFD1511358.1"/>
    </source>
</evidence>
<comment type="catalytic activity">
    <reaction evidence="11">
        <text>[GlcNAc-(1-&gt;4)-Mur2Ac(oyl-L-Ala-gamma-D-Glu-L-Lys-D-Ala-D-Ala)](n)-di-trans,octa-cis-undecaprenyl diphosphate + beta-D-GlcNAc-(1-&gt;4)-Mur2Ac(oyl-L-Ala-gamma-D-Glu-L-Lys-D-Ala-D-Ala)-di-trans,octa-cis-undecaprenyl diphosphate = [GlcNAc-(1-&gt;4)-Mur2Ac(oyl-L-Ala-gamma-D-Glu-L-Lys-D-Ala-D-Ala)](n+1)-di-trans,octa-cis-undecaprenyl diphosphate + di-trans,octa-cis-undecaprenyl diphosphate + H(+)</text>
        <dbReference type="Rhea" id="RHEA:23708"/>
        <dbReference type="Rhea" id="RHEA-COMP:9602"/>
        <dbReference type="Rhea" id="RHEA-COMP:9603"/>
        <dbReference type="ChEBI" id="CHEBI:15378"/>
        <dbReference type="ChEBI" id="CHEBI:58405"/>
        <dbReference type="ChEBI" id="CHEBI:60033"/>
        <dbReference type="ChEBI" id="CHEBI:78435"/>
        <dbReference type="EC" id="2.4.99.28"/>
    </reaction>
</comment>
<evidence type="ECO:0000259" key="13">
    <source>
        <dbReference type="Pfam" id="PF00912"/>
    </source>
</evidence>
<dbReference type="PANTHER" id="PTHR32282">
    <property type="entry name" value="BINDING PROTEIN TRANSPEPTIDASE, PUTATIVE-RELATED"/>
    <property type="match status" value="1"/>
</dbReference>
<evidence type="ECO:0000259" key="12">
    <source>
        <dbReference type="Pfam" id="PF00905"/>
    </source>
</evidence>
<evidence type="ECO:0000256" key="7">
    <source>
        <dbReference type="ARBA" id="ARBA00022679"/>
    </source>
</evidence>
<keyword evidence="16" id="KW-1185">Reference proteome</keyword>
<evidence type="ECO:0000256" key="9">
    <source>
        <dbReference type="ARBA" id="ARBA00023268"/>
    </source>
</evidence>
<dbReference type="SUPFAM" id="SSF56601">
    <property type="entry name" value="beta-lactamase/transpeptidase-like"/>
    <property type="match status" value="1"/>
</dbReference>
<keyword evidence="5" id="KW-0645">Protease</keyword>
<dbReference type="InterPro" id="IPR001264">
    <property type="entry name" value="Glyco_trans_51"/>
</dbReference>
<dbReference type="InterPro" id="IPR050396">
    <property type="entry name" value="Glycosyltr_51/Transpeptidase"/>
</dbReference>
<comment type="similarity">
    <text evidence="2">In the C-terminal section; belongs to the transpeptidase family.</text>
</comment>
<dbReference type="InterPro" id="IPR012338">
    <property type="entry name" value="Beta-lactam/transpept-like"/>
</dbReference>
<evidence type="ECO:0000256" key="6">
    <source>
        <dbReference type="ARBA" id="ARBA00022676"/>
    </source>
</evidence>
<evidence type="ECO:0000259" key="14">
    <source>
        <dbReference type="Pfam" id="PF06832"/>
    </source>
</evidence>
<protein>
    <recommendedName>
        <fullName evidence="10">peptidoglycan glycosyltransferase</fullName>
        <ecNumber evidence="10">2.4.99.28</ecNumber>
    </recommendedName>
</protein>
<dbReference type="InterPro" id="IPR001460">
    <property type="entry name" value="PCN-bd_Tpept"/>
</dbReference>
<dbReference type="Gene3D" id="1.10.3810.10">
    <property type="entry name" value="Biosynthetic peptidoglycan transglycosylase-like"/>
    <property type="match status" value="1"/>
</dbReference>
<dbReference type="Proteomes" id="UP001597186">
    <property type="component" value="Unassembled WGS sequence"/>
</dbReference>
<organism evidence="15 16">
    <name type="scientific">Lacimonas salitolerans</name>
    <dbReference type="NCBI Taxonomy" id="1323750"/>
    <lineage>
        <taxon>Bacteria</taxon>
        <taxon>Pseudomonadati</taxon>
        <taxon>Pseudomonadota</taxon>
        <taxon>Alphaproteobacteria</taxon>
        <taxon>Rhodobacterales</taxon>
        <taxon>Paracoccaceae</taxon>
        <taxon>Lacimonas</taxon>
    </lineage>
</organism>
<evidence type="ECO:0000256" key="4">
    <source>
        <dbReference type="ARBA" id="ARBA00022645"/>
    </source>
</evidence>
<comment type="pathway">
    <text evidence="1">Cell wall biogenesis; peptidoglycan biosynthesis.</text>
</comment>
<evidence type="ECO:0000256" key="2">
    <source>
        <dbReference type="ARBA" id="ARBA00007090"/>
    </source>
</evidence>
<proteinExistence type="inferred from homology"/>
<dbReference type="InterPro" id="IPR009647">
    <property type="entry name" value="PBP_C"/>
</dbReference>
<evidence type="ECO:0000313" key="16">
    <source>
        <dbReference type="Proteomes" id="UP001597186"/>
    </source>
</evidence>
<feature type="domain" description="Penicillin-binding protein transpeptidase" evidence="12">
    <location>
        <begin position="302"/>
        <end position="510"/>
    </location>
</feature>
<dbReference type="RefSeq" id="WP_379918470.1">
    <property type="nucleotide sequence ID" value="NZ_JBHUDD010000157.1"/>
</dbReference>
<accession>A0ABW4END5</accession>
<dbReference type="SUPFAM" id="SSF53955">
    <property type="entry name" value="Lysozyme-like"/>
    <property type="match status" value="1"/>
</dbReference>
<dbReference type="Gene3D" id="3.40.710.10">
    <property type="entry name" value="DD-peptidase/beta-lactamase superfamily"/>
    <property type="match status" value="1"/>
</dbReference>
<keyword evidence="9" id="KW-0511">Multifunctional enzyme</keyword>
<evidence type="ECO:0000256" key="1">
    <source>
        <dbReference type="ARBA" id="ARBA00004752"/>
    </source>
</evidence>
<evidence type="ECO:0000256" key="8">
    <source>
        <dbReference type="ARBA" id="ARBA00022801"/>
    </source>
</evidence>
<gene>
    <name evidence="15" type="primary">pbpC</name>
    <name evidence="15" type="ORF">ACFTOW_18405</name>
</gene>
<dbReference type="InterPro" id="IPR023346">
    <property type="entry name" value="Lysozyme-like_dom_sf"/>
</dbReference>
<sequence length="678" mass="72104">MIWRALILVTALLWAGAGLRDSADRWIDATTLPPTLVAQSVEIRDRNGQLLRAYPVEDGRWRLGATPAQVDPAYLAMLLAYEDKRFYRHAGVDTLAMIRATAQAVWHGRVTSGGSTLTMQVARLLENSGTGAWRGKLRQIRLALALERLLGKDDILSLYLTRAPFGGNIEGIRAATLAWFGKEPNRLTPAQAALLVALPQSPEARRPDRAHQSATKARDRVLARMVRAGVLDDASAEAALSEPVPTTRRAFPMQAPHLGDALVQADPGAQAHDTTLDATLQSALEQLARSALHGRPDRLSIAMLVADHRTGEVLAHVGSPDYTADRRQGFVDMTQALRSPGSTLKPLIYALGFDQGLAHPQTLMPDRPMGFGGYAPQNFDGQFRGEVTVEQALQLSLNIPAVAMTQALGPARLVAAMQRAGTQPVIPGGRPGLAVALGGVGLSLHDLVQIYAGLANGGQAVPLRSHGSAVAARSLTSARAAWSVGHILAGLAPPKGAAQMRLAYKTGTSYGHRDAWAVGFDGRHVAGVWMGRADGTPVPGAFGGDLAAPVLFQAFARLKSRPDPLPPPPRDALLVSNDRLPPNLQRFRSRDAVFAPAQNAPKLAFPPDGARLDLNGSGVLTLKLRDGVAPFTVLANGAPVATGQHRREITLPTPSAGYLALSVIDAQGRAARAQIRID</sequence>
<dbReference type="NCBIfam" id="TIGR02073">
    <property type="entry name" value="PBP_1c"/>
    <property type="match status" value="1"/>
</dbReference>
<dbReference type="PANTHER" id="PTHR32282:SF15">
    <property type="entry name" value="PENICILLIN-BINDING PROTEIN 1C"/>
    <property type="match status" value="1"/>
</dbReference>
<evidence type="ECO:0000256" key="10">
    <source>
        <dbReference type="ARBA" id="ARBA00044770"/>
    </source>
</evidence>
<feature type="domain" description="Glycosyl transferase family 51" evidence="13">
    <location>
        <begin position="58"/>
        <end position="225"/>
    </location>
</feature>
<evidence type="ECO:0000256" key="11">
    <source>
        <dbReference type="ARBA" id="ARBA00049902"/>
    </source>
</evidence>
<keyword evidence="6" id="KW-0328">Glycosyltransferase</keyword>
<keyword evidence="8" id="KW-0378">Hydrolase</keyword>
<comment type="similarity">
    <text evidence="3">In the N-terminal section; belongs to the glycosyltransferase 51 family.</text>
</comment>
<dbReference type="Pfam" id="PF00905">
    <property type="entry name" value="Transpeptidase"/>
    <property type="match status" value="1"/>
</dbReference>
<dbReference type="InterPro" id="IPR036950">
    <property type="entry name" value="PBP_transglycosylase"/>
</dbReference>
<feature type="domain" description="Penicillin-binding C-terminal" evidence="14">
    <location>
        <begin position="596"/>
        <end position="675"/>
    </location>
</feature>
<dbReference type="Pfam" id="PF00912">
    <property type="entry name" value="Transgly"/>
    <property type="match status" value="1"/>
</dbReference>
<name>A0ABW4END5_9RHOB</name>
<evidence type="ECO:0000256" key="3">
    <source>
        <dbReference type="ARBA" id="ARBA00007739"/>
    </source>
</evidence>
<comment type="caution">
    <text evidence="15">The sequence shown here is derived from an EMBL/GenBank/DDBJ whole genome shotgun (WGS) entry which is preliminary data.</text>
</comment>
<dbReference type="InterPro" id="IPR011815">
    <property type="entry name" value="PBP_1c"/>
</dbReference>
<dbReference type="EMBL" id="JBHUDD010000157">
    <property type="protein sequence ID" value="MFD1511358.1"/>
    <property type="molecule type" value="Genomic_DNA"/>
</dbReference>
<keyword evidence="7" id="KW-0808">Transferase</keyword>
<keyword evidence="4" id="KW-0121">Carboxypeptidase</keyword>
<reference evidence="16" key="1">
    <citation type="journal article" date="2019" name="Int. J. Syst. Evol. Microbiol.">
        <title>The Global Catalogue of Microorganisms (GCM) 10K type strain sequencing project: providing services to taxonomists for standard genome sequencing and annotation.</title>
        <authorList>
            <consortium name="The Broad Institute Genomics Platform"/>
            <consortium name="The Broad Institute Genome Sequencing Center for Infectious Disease"/>
            <person name="Wu L."/>
            <person name="Ma J."/>
        </authorList>
    </citation>
    <scope>NUCLEOTIDE SEQUENCE [LARGE SCALE GENOMIC DNA]</scope>
    <source>
        <strain evidence="16">CGMCC 1.12477</strain>
    </source>
</reference>
<dbReference type="Pfam" id="PF06832">
    <property type="entry name" value="BiPBP_C"/>
    <property type="match status" value="1"/>
</dbReference>
<evidence type="ECO:0000256" key="5">
    <source>
        <dbReference type="ARBA" id="ARBA00022670"/>
    </source>
</evidence>
<dbReference type="EC" id="2.4.99.28" evidence="10"/>